<dbReference type="AlphaFoldDB" id="A0A7L5AML4"/>
<protein>
    <recommendedName>
        <fullName evidence="3">DUF2017 domain-containing protein</fullName>
    </recommendedName>
</protein>
<dbReference type="InterPro" id="IPR018561">
    <property type="entry name" value="AosR"/>
</dbReference>
<gene>
    <name evidence="1" type="ORF">BHD05_13865</name>
</gene>
<dbReference type="RefSeq" id="WP_161886958.1">
    <property type="nucleotide sequence ID" value="NZ_CP017146.1"/>
</dbReference>
<dbReference type="Proteomes" id="UP000464507">
    <property type="component" value="Chromosome"/>
</dbReference>
<sequence length="165" mass="17520">MRAFEPDGDGSVHAVLEPVEAALLAQLAGQVAGLLAEQRGGAAADLAILRLLPDAYPDDSEASAEFRRFTADELTEKKLRNARILISDCAGAADADGPSTVHLDTASIGAWLRSLTDVRLVLATRLGITEDGDLGPDDDEEALMLSDVYDWLGFVQDSLVNALED</sequence>
<dbReference type="EMBL" id="CP017146">
    <property type="protein sequence ID" value="QHO70574.1"/>
    <property type="molecule type" value="Genomic_DNA"/>
</dbReference>
<keyword evidence="2" id="KW-1185">Reference proteome</keyword>
<dbReference type="Pfam" id="PF09438">
    <property type="entry name" value="DUF2017"/>
    <property type="match status" value="1"/>
</dbReference>
<organism evidence="1 2">
    <name type="scientific">Marisediminicola antarctica</name>
    <dbReference type="NCBI Taxonomy" id="674079"/>
    <lineage>
        <taxon>Bacteria</taxon>
        <taxon>Bacillati</taxon>
        <taxon>Actinomycetota</taxon>
        <taxon>Actinomycetes</taxon>
        <taxon>Micrococcales</taxon>
        <taxon>Microbacteriaceae</taxon>
        <taxon>Marisediminicola</taxon>
    </lineage>
</organism>
<proteinExistence type="predicted"/>
<dbReference type="OrthoDB" id="3268479at2"/>
<accession>A0A7L5AML4</accession>
<name>A0A7L5AML4_9MICO</name>
<evidence type="ECO:0008006" key="3">
    <source>
        <dbReference type="Google" id="ProtNLM"/>
    </source>
</evidence>
<evidence type="ECO:0000313" key="1">
    <source>
        <dbReference type="EMBL" id="QHO70574.1"/>
    </source>
</evidence>
<evidence type="ECO:0000313" key="2">
    <source>
        <dbReference type="Proteomes" id="UP000464507"/>
    </source>
</evidence>
<reference evidence="1 2" key="1">
    <citation type="submission" date="2016-09" db="EMBL/GenBank/DDBJ databases">
        <title>Complete genome sequence of microbes from the polar regions.</title>
        <authorList>
            <person name="Liao L."/>
            <person name="Chen B."/>
        </authorList>
    </citation>
    <scope>NUCLEOTIDE SEQUENCE [LARGE SCALE GENOMIC DNA]</scope>
    <source>
        <strain evidence="1 2">ZS314</strain>
    </source>
</reference>
<dbReference type="KEGG" id="mant:BHD05_13865"/>